<feature type="domain" description="Transposable element P transposase-like RNase H C-terminal" evidence="4">
    <location>
        <begin position="432"/>
        <end position="466"/>
    </location>
</feature>
<feature type="domain" description="DNA transposase THAP9 C-terminal" evidence="5">
    <location>
        <begin position="536"/>
        <end position="663"/>
    </location>
</feature>
<evidence type="ECO:0000313" key="7">
    <source>
        <dbReference type="Proteomes" id="UP000478052"/>
    </source>
</evidence>
<feature type="domain" description="Transposable element P transposase-like RNase H" evidence="2">
    <location>
        <begin position="73"/>
        <end position="209"/>
    </location>
</feature>
<evidence type="ECO:0000259" key="2">
    <source>
        <dbReference type="Pfam" id="PF21787"/>
    </source>
</evidence>
<feature type="non-terminal residue" evidence="6">
    <location>
        <position position="682"/>
    </location>
</feature>
<name>A0A6G0ZLR2_APHCR</name>
<dbReference type="Pfam" id="PF12017">
    <property type="entry name" value="Tnp_P_element"/>
    <property type="match status" value="1"/>
</dbReference>
<sequence>MHVNIESEEEKQLLMRQLNITRGKTITPALRKFALTLHFYSPSAYDYVRNIFSKSLPNVSTLRKWYSTVNGLPGFSSESFKAIAMKVEDMKKCGKQLFGCMIIDEMSVKQHVNWTGTRHQGYIDYGLGGMTRQTDNLPFAKDAFVIIVVGMNTYWKIPVAYYLIAGITAEEKANIILSCLEELCKTGIKIKTLTFDGAANNLAMSNVLGAKLQYPDLKPTFQLPSSKENIHIILDPCHMIKLLRNTLGDWGTLFDPNNQPIKWIYFKELVNLQNQSLLHAATKIRTRHIQYFKEKMKVKLAVQIFSNSVCDALIFCNEDLKLAQFQGCEPTIEFSRRVNNIFDILNTRNLLSKSPYSKAIDSKTIETIFNYISESIEYLKNIQYKNKNGVLQPIISSIRKTGFLGLITSLTSLRNLATEIIETKQLPFILSYKFSQDHIEMLFSAIRAKGGFNNNPTVAQFEAAYKSIIVHAEVKSPSSANCMALDDTSILRVSSTQSKTENLQSELLDLLCSAGTDIEEDDEIITLYQHGEFIDDIVSYIAGFVVRKMNKVILCETCLNELKADKSASKLLDRKNRGGLIKPSNDVISLCKIAEKVIRSYQGICQNNVINRMTLIAMTRISIERYFQNLSCHILDQEPINNHLLQLIKLIFNFYITLRLHHINSSTNEIDHVTKIKLRLLR</sequence>
<evidence type="ECO:0000259" key="5">
    <source>
        <dbReference type="Pfam" id="PF22824"/>
    </source>
</evidence>
<evidence type="ECO:0000259" key="4">
    <source>
        <dbReference type="Pfam" id="PF21789"/>
    </source>
</evidence>
<feature type="domain" description="Transposable element P transposase-like GTP-binding insertion" evidence="3">
    <location>
        <begin position="237"/>
        <end position="354"/>
    </location>
</feature>
<dbReference type="AlphaFoldDB" id="A0A6G0ZLR2"/>
<dbReference type="InterPro" id="IPR021896">
    <property type="entry name" value="THAP9-like_HTH"/>
</dbReference>
<gene>
    <name evidence="6" type="ORF">FWK35_00001408</name>
</gene>
<proteinExistence type="predicted"/>
<dbReference type="Pfam" id="PF21788">
    <property type="entry name" value="TNP-like_GBD"/>
    <property type="match status" value="1"/>
</dbReference>
<dbReference type="PANTHER" id="PTHR47577">
    <property type="entry name" value="THAP DOMAIN-CONTAINING PROTEIN 6"/>
    <property type="match status" value="1"/>
</dbReference>
<accession>A0A6G0ZLR2</accession>
<dbReference type="InterPro" id="IPR048366">
    <property type="entry name" value="TNP-like_GBD"/>
</dbReference>
<organism evidence="6 7">
    <name type="scientific">Aphis craccivora</name>
    <name type="common">Cowpea aphid</name>
    <dbReference type="NCBI Taxonomy" id="307492"/>
    <lineage>
        <taxon>Eukaryota</taxon>
        <taxon>Metazoa</taxon>
        <taxon>Ecdysozoa</taxon>
        <taxon>Arthropoda</taxon>
        <taxon>Hexapoda</taxon>
        <taxon>Insecta</taxon>
        <taxon>Pterygota</taxon>
        <taxon>Neoptera</taxon>
        <taxon>Paraneoptera</taxon>
        <taxon>Hemiptera</taxon>
        <taxon>Sternorrhyncha</taxon>
        <taxon>Aphidomorpha</taxon>
        <taxon>Aphidoidea</taxon>
        <taxon>Aphididae</taxon>
        <taxon>Aphidini</taxon>
        <taxon>Aphis</taxon>
        <taxon>Aphis</taxon>
    </lineage>
</organism>
<feature type="domain" description="THAP9-like helix-turn-helix" evidence="1">
    <location>
        <begin position="11"/>
        <end position="65"/>
    </location>
</feature>
<evidence type="ECO:0000259" key="1">
    <source>
        <dbReference type="Pfam" id="PF12017"/>
    </source>
</evidence>
<dbReference type="InterPro" id="IPR048367">
    <property type="entry name" value="TNP-like_RNaseH_C"/>
</dbReference>
<evidence type="ECO:0000259" key="3">
    <source>
        <dbReference type="Pfam" id="PF21788"/>
    </source>
</evidence>
<keyword evidence="7" id="KW-1185">Reference proteome</keyword>
<dbReference type="InterPro" id="IPR055035">
    <property type="entry name" value="THAP9_C"/>
</dbReference>
<dbReference type="Pfam" id="PF21787">
    <property type="entry name" value="TNP-like_RNaseH_N"/>
    <property type="match status" value="1"/>
</dbReference>
<evidence type="ECO:0000313" key="6">
    <source>
        <dbReference type="EMBL" id="KAF0772302.1"/>
    </source>
</evidence>
<dbReference type="Pfam" id="PF21789">
    <property type="entry name" value="TNP-like_RNaseH_C"/>
    <property type="match status" value="1"/>
</dbReference>
<comment type="caution">
    <text evidence="6">The sequence shown here is derived from an EMBL/GenBank/DDBJ whole genome shotgun (WGS) entry which is preliminary data.</text>
</comment>
<dbReference type="PANTHER" id="PTHR47577:SF2">
    <property type="entry name" value="THAP DOMAIN CONTAINING 9"/>
    <property type="match status" value="1"/>
</dbReference>
<protein>
    <submittedName>
        <fullName evidence="6">THAP-type domain-containing protein</fullName>
    </submittedName>
</protein>
<dbReference type="Proteomes" id="UP000478052">
    <property type="component" value="Unassembled WGS sequence"/>
</dbReference>
<reference evidence="6 7" key="1">
    <citation type="submission" date="2019-08" db="EMBL/GenBank/DDBJ databases">
        <title>Whole genome of Aphis craccivora.</title>
        <authorList>
            <person name="Voronova N.V."/>
            <person name="Shulinski R.S."/>
            <person name="Bandarenka Y.V."/>
            <person name="Zhorov D.G."/>
            <person name="Warner D."/>
        </authorList>
    </citation>
    <scope>NUCLEOTIDE SEQUENCE [LARGE SCALE GENOMIC DNA]</scope>
    <source>
        <strain evidence="6">180601</strain>
        <tissue evidence="6">Whole Body</tissue>
    </source>
</reference>
<dbReference type="InterPro" id="IPR048365">
    <property type="entry name" value="TNP-like_RNaseH_N"/>
</dbReference>
<dbReference type="Pfam" id="PF22824">
    <property type="entry name" value="THAP9_C"/>
    <property type="match status" value="1"/>
</dbReference>
<dbReference type="EMBL" id="VUJU01000193">
    <property type="protein sequence ID" value="KAF0772302.1"/>
    <property type="molecule type" value="Genomic_DNA"/>
</dbReference>
<dbReference type="OrthoDB" id="6621548at2759"/>